<dbReference type="PANTHER" id="PTHR24321">
    <property type="entry name" value="DEHYDROGENASES, SHORT CHAIN"/>
    <property type="match status" value="1"/>
</dbReference>
<dbReference type="PROSITE" id="PS00061">
    <property type="entry name" value="ADH_SHORT"/>
    <property type="match status" value="1"/>
</dbReference>
<dbReference type="Proteomes" id="UP000325902">
    <property type="component" value="Unassembled WGS sequence"/>
</dbReference>
<dbReference type="EMBL" id="VCHE01000017">
    <property type="protein sequence ID" value="KAB2577424.1"/>
    <property type="molecule type" value="Genomic_DNA"/>
</dbReference>
<dbReference type="AlphaFoldDB" id="A0A5N5DKN2"/>
<evidence type="ECO:0000256" key="1">
    <source>
        <dbReference type="ARBA" id="ARBA00006484"/>
    </source>
</evidence>
<dbReference type="GO" id="GO:0016491">
    <property type="term" value="F:oxidoreductase activity"/>
    <property type="evidence" value="ECO:0007669"/>
    <property type="project" value="UniProtKB-KW"/>
</dbReference>
<reference evidence="4 5" key="1">
    <citation type="journal article" date="2019" name="Sci. Rep.">
        <title>A multi-omics analysis of the grapevine pathogen Lasiodiplodia theobromae reveals that temperature affects the expression of virulence- and pathogenicity-related genes.</title>
        <authorList>
            <person name="Felix C."/>
            <person name="Meneses R."/>
            <person name="Goncalves M.F.M."/>
            <person name="Tilleman L."/>
            <person name="Duarte A.S."/>
            <person name="Jorrin-Novo J.V."/>
            <person name="Van de Peer Y."/>
            <person name="Deforce D."/>
            <person name="Van Nieuwerburgh F."/>
            <person name="Esteves A.C."/>
            <person name="Alves A."/>
        </authorList>
    </citation>
    <scope>NUCLEOTIDE SEQUENCE [LARGE SCALE GENOMIC DNA]</scope>
    <source>
        <strain evidence="4 5">LA-SOL3</strain>
    </source>
</reference>
<comment type="caution">
    <text evidence="4">The sequence shown here is derived from an EMBL/GenBank/DDBJ whole genome shotgun (WGS) entry which is preliminary data.</text>
</comment>
<keyword evidence="3" id="KW-0560">Oxidoreductase</keyword>
<evidence type="ECO:0000313" key="5">
    <source>
        <dbReference type="Proteomes" id="UP000325902"/>
    </source>
</evidence>
<keyword evidence="2" id="KW-0521">NADP</keyword>
<name>A0A5N5DKN2_9PEZI</name>
<evidence type="ECO:0000313" key="4">
    <source>
        <dbReference type="EMBL" id="KAB2577424.1"/>
    </source>
</evidence>
<sequence length="272" mass="28858">MTFCAGFGAENTAPESAPIKPLHSRINNMEGKIVAVSGGAQGIGFSTVDLLLSKGARVSVGDLDEAKLSSAEEHFQTAVKEERVRFQKVDVSNSKQVDSWIAETVKWGGRLDGAVNAAGINCSESGQPTLADTSDERWNLLLSVNLTGMFYCLRAEINHITDGGSIVCISSVQGLLGFPTSASYSASKFGVNGLVRSVAKETGDRNVRVNAIAPGAIDTRMVLPPDRNDPKTPIKRIGRPEEIAHLAAFLLDNEVSSFTTGSVYSVDGGWTA</sequence>
<evidence type="ECO:0000256" key="3">
    <source>
        <dbReference type="ARBA" id="ARBA00023002"/>
    </source>
</evidence>
<dbReference type="InterPro" id="IPR002347">
    <property type="entry name" value="SDR_fam"/>
</dbReference>
<dbReference type="FunFam" id="3.40.50.720:FF:000084">
    <property type="entry name" value="Short-chain dehydrogenase reductase"/>
    <property type="match status" value="1"/>
</dbReference>
<protein>
    <submittedName>
        <fullName evidence="4">3-oxoacyl-(Acyl-carrier-protein) reductase FabG</fullName>
    </submittedName>
</protein>
<dbReference type="Gene3D" id="3.40.50.720">
    <property type="entry name" value="NAD(P)-binding Rossmann-like Domain"/>
    <property type="match status" value="1"/>
</dbReference>
<proteinExistence type="inferred from homology"/>
<dbReference type="CDD" id="cd05233">
    <property type="entry name" value="SDR_c"/>
    <property type="match status" value="1"/>
</dbReference>
<dbReference type="OrthoDB" id="1669814at2759"/>
<dbReference type="PRINTS" id="PR00081">
    <property type="entry name" value="GDHRDH"/>
</dbReference>
<accession>A0A5N5DKN2</accession>
<dbReference type="InterPro" id="IPR020904">
    <property type="entry name" value="Sc_DH/Rdtase_CS"/>
</dbReference>
<comment type="similarity">
    <text evidence="1">Belongs to the short-chain dehydrogenases/reductases (SDR) family.</text>
</comment>
<organism evidence="4 5">
    <name type="scientific">Lasiodiplodia theobromae</name>
    <dbReference type="NCBI Taxonomy" id="45133"/>
    <lineage>
        <taxon>Eukaryota</taxon>
        <taxon>Fungi</taxon>
        <taxon>Dikarya</taxon>
        <taxon>Ascomycota</taxon>
        <taxon>Pezizomycotina</taxon>
        <taxon>Dothideomycetes</taxon>
        <taxon>Dothideomycetes incertae sedis</taxon>
        <taxon>Botryosphaeriales</taxon>
        <taxon>Botryosphaeriaceae</taxon>
        <taxon>Lasiodiplodia</taxon>
    </lineage>
</organism>
<dbReference type="InterPro" id="IPR036291">
    <property type="entry name" value="NAD(P)-bd_dom_sf"/>
</dbReference>
<gene>
    <name evidence="4" type="primary">fabG_1</name>
    <name evidence="4" type="ORF">DBV05_g3921</name>
</gene>
<dbReference type="Pfam" id="PF13561">
    <property type="entry name" value="adh_short_C2"/>
    <property type="match status" value="1"/>
</dbReference>
<evidence type="ECO:0000256" key="2">
    <source>
        <dbReference type="ARBA" id="ARBA00022857"/>
    </source>
</evidence>
<keyword evidence="5" id="KW-1185">Reference proteome</keyword>
<dbReference type="SUPFAM" id="SSF51735">
    <property type="entry name" value="NAD(P)-binding Rossmann-fold domains"/>
    <property type="match status" value="1"/>
</dbReference>
<dbReference type="PRINTS" id="PR00080">
    <property type="entry name" value="SDRFAMILY"/>
</dbReference>
<dbReference type="PANTHER" id="PTHR24321:SF8">
    <property type="entry name" value="ESTRADIOL 17-BETA-DEHYDROGENASE 8-RELATED"/>
    <property type="match status" value="1"/>
</dbReference>